<dbReference type="AlphaFoldDB" id="A0ABD3FTK7"/>
<reference evidence="4 5" key="1">
    <citation type="submission" date="2024-09" db="EMBL/GenBank/DDBJ databases">
        <title>Genome sequencing and assembly of Phytophthora oleae, isolate VK10A, causative agent of rot of olive drupes.</title>
        <authorList>
            <person name="Conti Taguali S."/>
            <person name="Riolo M."/>
            <person name="La Spada F."/>
            <person name="Cacciola S.O."/>
            <person name="Dionisio G."/>
        </authorList>
    </citation>
    <scope>NUCLEOTIDE SEQUENCE [LARGE SCALE GENOMIC DNA]</scope>
    <source>
        <strain evidence="4 5">VK10A</strain>
    </source>
</reference>
<keyword evidence="3" id="KW-0732">Signal</keyword>
<feature type="chain" id="PRO_5044828503" description="J domain-containing protein" evidence="3">
    <location>
        <begin position="23"/>
        <end position="975"/>
    </location>
</feature>
<name>A0ABD3FTK7_9STRA</name>
<accession>A0ABD3FTK7</accession>
<keyword evidence="2" id="KW-0472">Membrane</keyword>
<evidence type="ECO:0008006" key="6">
    <source>
        <dbReference type="Google" id="ProtNLM"/>
    </source>
</evidence>
<comment type="caution">
    <text evidence="4">The sequence shown here is derived from an EMBL/GenBank/DDBJ whole genome shotgun (WGS) entry which is preliminary data.</text>
</comment>
<feature type="region of interest" description="Disordered" evidence="1">
    <location>
        <begin position="96"/>
        <end position="117"/>
    </location>
</feature>
<organism evidence="4 5">
    <name type="scientific">Phytophthora oleae</name>
    <dbReference type="NCBI Taxonomy" id="2107226"/>
    <lineage>
        <taxon>Eukaryota</taxon>
        <taxon>Sar</taxon>
        <taxon>Stramenopiles</taxon>
        <taxon>Oomycota</taxon>
        <taxon>Peronosporomycetes</taxon>
        <taxon>Peronosporales</taxon>
        <taxon>Peronosporaceae</taxon>
        <taxon>Phytophthora</taxon>
    </lineage>
</organism>
<proteinExistence type="predicted"/>
<dbReference type="Proteomes" id="UP001632037">
    <property type="component" value="Unassembled WGS sequence"/>
</dbReference>
<keyword evidence="2" id="KW-1133">Transmembrane helix</keyword>
<evidence type="ECO:0000256" key="3">
    <source>
        <dbReference type="SAM" id="SignalP"/>
    </source>
</evidence>
<feature type="signal peptide" evidence="3">
    <location>
        <begin position="1"/>
        <end position="22"/>
    </location>
</feature>
<keyword evidence="2" id="KW-0812">Transmembrane</keyword>
<protein>
    <recommendedName>
        <fullName evidence="6">J domain-containing protein</fullName>
    </recommendedName>
</protein>
<evidence type="ECO:0000256" key="1">
    <source>
        <dbReference type="SAM" id="MobiDB-lite"/>
    </source>
</evidence>
<keyword evidence="5" id="KW-1185">Reference proteome</keyword>
<evidence type="ECO:0000313" key="4">
    <source>
        <dbReference type="EMBL" id="KAL3670262.1"/>
    </source>
</evidence>
<sequence length="975" mass="109323">MGFVSIAGGAFLLACAGVAVQAAMGGFTQRSVIGVGDTLALTDVFMQLATVTVLSCVTVAMVSWFFQGYYLRKAILENSKNRQLAVPLKKTLSKREQTAELTDSDDNTETSSDCGTVTDESEHADLFDWPPLLPAMTQTVPTKSTSLLFRLGGTLDRWLQVEDEDELFIFKELIQFVNPVIQPILRNIKRTGLQPPTTSDDKRRLLRYKTKAQHVLDETLSANDGVFLFKLVIVDDQAVDFETKYRLSYASVPISYDQVIAITYAWHESEHKSDIKLDGITIQLGEEWDEEAVLESLVELSKDNWIWMDQFSLIQKTVTTSTLSYNIPKIYRNVRVVAFLPYTICDRLFSHITKFRESKDPDVSAVLAEVMLHDLVCECTDGIYGWLSRLWTWQELMLATSLRFVWGLGVSRWTRREVFNEQVNDQEESPEEESSLSRIWTKTKKIGTAIKKTVKHSLTDLSVSEQPITKLLNELTQRNIESVIIPESESATLSMAHYFCVRLLCGAEIHMPRASRTPPINCLKVLQQIASTGRKGGRVYDCYYAAAAFIDDTSFLPQKKKSMATQNQQGKGDDLKDETALRQAYIELYERENVRRPSDYVLDDPKALLQAYTELYENQHSRNPDVSGKDHAELRQAYTELYHKVHNTFLVKYTGAPVANNNCFAKTTDKDEEDPLDHFHPIAWEKNTQSRRNLQKLTSLSDQFKEKHSILASLVQADIQGGFLNAFVLSGMTEEAFCETQDGYFCGTAYDIISIDRIKVGRKQDLWVNSIYKIAASLHPSQLQRVRNFNTIPADMRLALFPLAHAIIHASRFKVHAFPAHFVKIFSALLGARTTSSYVDAVTMLLGESFDFISDESGEHENQFRLAKITFSDGTCCVGVVSKWLKELVKETIVDSVAESAIGKFVASTLLAPGASAMAASAVKVVKSHNRLLLCGGVLSDWSIVGYIPGLDAGANVAMLGPISHTNVRIKKISA</sequence>
<evidence type="ECO:0000256" key="2">
    <source>
        <dbReference type="SAM" id="Phobius"/>
    </source>
</evidence>
<gene>
    <name evidence="4" type="ORF">V7S43_004575</name>
</gene>
<feature type="transmembrane region" description="Helical" evidence="2">
    <location>
        <begin position="46"/>
        <end position="66"/>
    </location>
</feature>
<dbReference type="EMBL" id="JBIMZQ010000007">
    <property type="protein sequence ID" value="KAL3670262.1"/>
    <property type="molecule type" value="Genomic_DNA"/>
</dbReference>
<evidence type="ECO:0000313" key="5">
    <source>
        <dbReference type="Proteomes" id="UP001632037"/>
    </source>
</evidence>